<dbReference type="GO" id="GO:0031261">
    <property type="term" value="C:DNA replication preinitiation complex"/>
    <property type="evidence" value="ECO:0000318"/>
    <property type="project" value="GO_Central"/>
</dbReference>
<evidence type="ECO:0000256" key="2">
    <source>
        <dbReference type="ARBA" id="ARBA00010727"/>
    </source>
</evidence>
<dbReference type="eggNOG" id="KOG2475">
    <property type="taxonomic scope" value="Eukaryota"/>
</dbReference>
<dbReference type="GO" id="GO:0006270">
    <property type="term" value="P:DNA replication initiation"/>
    <property type="evidence" value="ECO:0000318"/>
    <property type="project" value="GO_Central"/>
</dbReference>
<dbReference type="OrthoDB" id="10258882at2759"/>
<gene>
    <name evidence="7" type="ORF">CHLRE_06g270250v5</name>
</gene>
<comment type="subcellular location">
    <subcellularLocation>
        <location evidence="1">Nucleus</location>
    </subcellularLocation>
</comment>
<feature type="compositionally biased region" description="Acidic residues" evidence="6">
    <location>
        <begin position="149"/>
        <end position="158"/>
    </location>
</feature>
<keyword evidence="4" id="KW-0539">Nucleus</keyword>
<keyword evidence="8" id="KW-1185">Reference proteome</keyword>
<evidence type="ECO:0000256" key="4">
    <source>
        <dbReference type="ARBA" id="ARBA00023242"/>
    </source>
</evidence>
<feature type="region of interest" description="Disordered" evidence="6">
    <location>
        <begin position="134"/>
        <end position="220"/>
    </location>
</feature>
<dbReference type="RefSeq" id="XP_001696501.1">
    <property type="nucleotide sequence ID" value="XM_001696449.3"/>
</dbReference>
<dbReference type="FunCoup" id="A8HW43">
    <property type="interactions" value="1413"/>
</dbReference>
<dbReference type="PANTHER" id="PTHR10507:SF0">
    <property type="entry name" value="CELL DIVISION CONTROL PROTEIN 45 HOMOLOG"/>
    <property type="match status" value="1"/>
</dbReference>
<dbReference type="InterPro" id="IPR003874">
    <property type="entry name" value="CDC45"/>
</dbReference>
<evidence type="ECO:0000313" key="8">
    <source>
        <dbReference type="Proteomes" id="UP000006906"/>
    </source>
</evidence>
<dbReference type="Pfam" id="PF02724">
    <property type="entry name" value="CDC45"/>
    <property type="match status" value="1"/>
</dbReference>
<dbReference type="AlphaFoldDB" id="A8HW43"/>
<dbReference type="SUPFAM" id="SSF64182">
    <property type="entry name" value="DHH phosphoesterases"/>
    <property type="match status" value="1"/>
</dbReference>
<evidence type="ECO:0000256" key="5">
    <source>
        <dbReference type="ARBA" id="ARBA00023306"/>
    </source>
</evidence>
<dbReference type="InterPro" id="IPR038763">
    <property type="entry name" value="DHH_sf"/>
</dbReference>
<dbReference type="GO" id="GO:0000727">
    <property type="term" value="P:double-strand break repair via break-induced replication"/>
    <property type="evidence" value="ECO:0000318"/>
    <property type="project" value="GO_Central"/>
</dbReference>
<feature type="compositionally biased region" description="Basic and acidic residues" evidence="6">
    <location>
        <begin position="204"/>
        <end position="220"/>
    </location>
</feature>
<dbReference type="Gramene" id="PNW82016">
    <property type="protein sequence ID" value="PNW82016"/>
    <property type="gene ID" value="CHLRE_06g270250v5"/>
</dbReference>
<evidence type="ECO:0000256" key="6">
    <source>
        <dbReference type="SAM" id="MobiDB-lite"/>
    </source>
</evidence>
<dbReference type="Proteomes" id="UP000006906">
    <property type="component" value="Chromosome 6"/>
</dbReference>
<evidence type="ECO:0000313" key="7">
    <source>
        <dbReference type="EMBL" id="PNW82016.1"/>
    </source>
</evidence>
<dbReference type="PANTHER" id="PTHR10507">
    <property type="entry name" value="CDC45-RELATED PROTEIN"/>
    <property type="match status" value="1"/>
</dbReference>
<dbReference type="KEGG" id="cre:CHLRE_06g270250v5"/>
<dbReference type="PaxDb" id="3055-EDP08478"/>
<dbReference type="STRING" id="3055.A8HW43"/>
<accession>A8HW43</accession>
<name>A8HW43_CHLRE</name>
<dbReference type="EMBL" id="CM008967">
    <property type="protein sequence ID" value="PNW82016.1"/>
    <property type="molecule type" value="Genomic_DNA"/>
</dbReference>
<dbReference type="GeneID" id="5721857"/>
<comment type="similarity">
    <text evidence="2">Belongs to the CDC45 family.</text>
</comment>
<protein>
    <submittedName>
        <fullName evidence="7">Uncharacterized protein</fullName>
    </submittedName>
</protein>
<evidence type="ECO:0000256" key="3">
    <source>
        <dbReference type="ARBA" id="ARBA00022705"/>
    </source>
</evidence>
<feature type="compositionally biased region" description="Acidic residues" evidence="6">
    <location>
        <begin position="165"/>
        <end position="186"/>
    </location>
</feature>
<dbReference type="HOGENOM" id="CLU_005871_1_0_1"/>
<reference evidence="7 8" key="1">
    <citation type="journal article" date="2007" name="Science">
        <title>The Chlamydomonas genome reveals the evolution of key animal and plant functions.</title>
        <authorList>
            <person name="Merchant S.S."/>
            <person name="Prochnik S.E."/>
            <person name="Vallon O."/>
            <person name="Harris E.H."/>
            <person name="Karpowicz S.J."/>
            <person name="Witman G.B."/>
            <person name="Terry A."/>
            <person name="Salamov A."/>
            <person name="Fritz-Laylin L.K."/>
            <person name="Marechal-Drouard L."/>
            <person name="Marshall W.F."/>
            <person name="Qu L.H."/>
            <person name="Nelson D.R."/>
            <person name="Sanderfoot A.A."/>
            <person name="Spalding M.H."/>
            <person name="Kapitonov V.V."/>
            <person name="Ren Q."/>
            <person name="Ferris P."/>
            <person name="Lindquist E."/>
            <person name="Shapiro H."/>
            <person name="Lucas S.M."/>
            <person name="Grimwood J."/>
            <person name="Schmutz J."/>
            <person name="Cardol P."/>
            <person name="Cerutti H."/>
            <person name="Chanfreau G."/>
            <person name="Chen C.L."/>
            <person name="Cognat V."/>
            <person name="Croft M.T."/>
            <person name="Dent R."/>
            <person name="Dutcher S."/>
            <person name="Fernandez E."/>
            <person name="Fukuzawa H."/>
            <person name="Gonzalez-Ballester D."/>
            <person name="Gonzalez-Halphen D."/>
            <person name="Hallmann A."/>
            <person name="Hanikenne M."/>
            <person name="Hippler M."/>
            <person name="Inwood W."/>
            <person name="Jabbari K."/>
            <person name="Kalanon M."/>
            <person name="Kuras R."/>
            <person name="Lefebvre P.A."/>
            <person name="Lemaire S.D."/>
            <person name="Lobanov A.V."/>
            <person name="Lohr M."/>
            <person name="Manuell A."/>
            <person name="Meier I."/>
            <person name="Mets L."/>
            <person name="Mittag M."/>
            <person name="Mittelmeier T."/>
            <person name="Moroney J.V."/>
            <person name="Moseley J."/>
            <person name="Napoli C."/>
            <person name="Nedelcu A.M."/>
            <person name="Niyogi K."/>
            <person name="Novoselov S.V."/>
            <person name="Paulsen I.T."/>
            <person name="Pazour G."/>
            <person name="Purton S."/>
            <person name="Ral J.P."/>
            <person name="Riano-Pachon D.M."/>
            <person name="Riekhof W."/>
            <person name="Rymarquis L."/>
            <person name="Schroda M."/>
            <person name="Stern D."/>
            <person name="Umen J."/>
            <person name="Willows R."/>
            <person name="Wilson N."/>
            <person name="Zimmer S.L."/>
            <person name="Allmer J."/>
            <person name="Balk J."/>
            <person name="Bisova K."/>
            <person name="Chen C.J."/>
            <person name="Elias M."/>
            <person name="Gendler K."/>
            <person name="Hauser C."/>
            <person name="Lamb M.R."/>
            <person name="Ledford H."/>
            <person name="Long J.C."/>
            <person name="Minagawa J."/>
            <person name="Page M.D."/>
            <person name="Pan J."/>
            <person name="Pootakham W."/>
            <person name="Roje S."/>
            <person name="Rose A."/>
            <person name="Stahlberg E."/>
            <person name="Terauchi A.M."/>
            <person name="Yang P."/>
            <person name="Ball S."/>
            <person name="Bowler C."/>
            <person name="Dieckmann C.L."/>
            <person name="Gladyshev V.N."/>
            <person name="Green P."/>
            <person name="Jorgensen R."/>
            <person name="Mayfield S."/>
            <person name="Mueller-Roeber B."/>
            <person name="Rajamani S."/>
            <person name="Sayre R.T."/>
            <person name="Brokstein P."/>
            <person name="Dubchak I."/>
            <person name="Goodstein D."/>
            <person name="Hornick L."/>
            <person name="Huang Y.W."/>
            <person name="Jhaveri J."/>
            <person name="Luo Y."/>
            <person name="Martinez D."/>
            <person name="Ngau W.C."/>
            <person name="Otillar B."/>
            <person name="Poliakov A."/>
            <person name="Porter A."/>
            <person name="Szajkowski L."/>
            <person name="Werner G."/>
            <person name="Zhou K."/>
            <person name="Grigoriev I.V."/>
            <person name="Rokhsar D.S."/>
            <person name="Grossman A.R."/>
        </authorList>
    </citation>
    <scope>NUCLEOTIDE SEQUENCE [LARGE SCALE GENOMIC DNA]</scope>
    <source>
        <strain evidence="8">CC-503</strain>
    </source>
</reference>
<dbReference type="GO" id="GO:0003688">
    <property type="term" value="F:DNA replication origin binding"/>
    <property type="evidence" value="ECO:0000318"/>
    <property type="project" value="GO_Central"/>
</dbReference>
<organism evidence="7 8">
    <name type="scientific">Chlamydomonas reinhardtii</name>
    <name type="common">Chlamydomonas smithii</name>
    <dbReference type="NCBI Taxonomy" id="3055"/>
    <lineage>
        <taxon>Eukaryota</taxon>
        <taxon>Viridiplantae</taxon>
        <taxon>Chlorophyta</taxon>
        <taxon>core chlorophytes</taxon>
        <taxon>Chlorophyceae</taxon>
        <taxon>CS clade</taxon>
        <taxon>Chlamydomonadales</taxon>
        <taxon>Chlamydomonadaceae</taxon>
        <taxon>Chlamydomonas</taxon>
    </lineage>
</organism>
<dbReference type="GO" id="GO:1902977">
    <property type="term" value="P:mitotic DNA replication preinitiation complex assembly"/>
    <property type="evidence" value="ECO:0000318"/>
    <property type="project" value="GO_Central"/>
</dbReference>
<proteinExistence type="inferred from homology"/>
<dbReference type="InParanoid" id="A8HW43"/>
<keyword evidence="3" id="KW-0235">DNA replication</keyword>
<keyword evidence="5" id="KW-0131">Cell cycle</keyword>
<dbReference type="GO" id="GO:0003697">
    <property type="term" value="F:single-stranded DNA binding"/>
    <property type="evidence" value="ECO:0000318"/>
    <property type="project" value="GO_Central"/>
</dbReference>
<dbReference type="OMA" id="EDCFMEA"/>
<sequence>MIVEAQYLLQVYGAIKNDCRGSEDQAVMCFAACTDADSVCASQQLMNLFNREGIFFTLIPVDSYEEVKAHCEPLVQAEEVKTVVLINCGATDDIRSLCELPDNVRIVIIDHHRPVWHGHNVEDDTNTLVLVDEDDPVPKASVPVYNPNEQEEDEEDSGSEASEAEKDDEEDQEAGVSGDGDEDEDDLGVRPGRKRRRRSTGADQEERPAKRSPEARAQARAERRKLAELIDAYYSDCNGYGKPSSLLLFALVNTAQHDDNFHLWCAIVGLTEQLLFHQISKQQYNTWREGLEQKTHVQADPQEELDNEAANGLLHIPRQKVHVEPFDDLRLTLLRYWTIEDSLRYTGYVAARLQTWRQKGLDNLRSLLTYMCIPLKHATTAYKGLREVYNSQLRAQLPRFAPQHMLAWDSLHLSSFRLLYKHEEISASDMVFALLGLLTDAKPKEKSWHRAAFNDASNALHVQRNLNVVEKGIELAKRMCSDVVHECGLMITSGKVKGGRNADYRWVNVAESNGLANPRFTHPAVLKYMALFLRDATSHRYSSNDARRPMVVAGPPDEGGMCCVVAVHAKHISGNKLQKNPFARPFIETASALHIFQQKSAFENTTFHLRKEEVGPFLDRLQHVVKEYTEEAKRLEQVAAA</sequence>
<evidence type="ECO:0000256" key="1">
    <source>
        <dbReference type="ARBA" id="ARBA00004123"/>
    </source>
</evidence>
<dbReference type="GO" id="GO:0003682">
    <property type="term" value="F:chromatin binding"/>
    <property type="evidence" value="ECO:0000318"/>
    <property type="project" value="GO_Central"/>
</dbReference>